<organism evidence="2">
    <name type="scientific">Lotus japonicus</name>
    <name type="common">Lotus corniculatus var. japonicus</name>
    <dbReference type="NCBI Taxonomy" id="34305"/>
    <lineage>
        <taxon>Eukaryota</taxon>
        <taxon>Viridiplantae</taxon>
        <taxon>Streptophyta</taxon>
        <taxon>Embryophyta</taxon>
        <taxon>Tracheophyta</taxon>
        <taxon>Spermatophyta</taxon>
        <taxon>Magnoliopsida</taxon>
        <taxon>eudicotyledons</taxon>
        <taxon>Gunneridae</taxon>
        <taxon>Pentapetalae</taxon>
        <taxon>rosids</taxon>
        <taxon>fabids</taxon>
        <taxon>Fabales</taxon>
        <taxon>Fabaceae</taxon>
        <taxon>Papilionoideae</taxon>
        <taxon>50 kb inversion clade</taxon>
        <taxon>NPAAA clade</taxon>
        <taxon>Hologalegina</taxon>
        <taxon>robinioid clade</taxon>
        <taxon>Loteae</taxon>
        <taxon>Lotus</taxon>
    </lineage>
</organism>
<evidence type="ECO:0000313" key="2">
    <source>
        <dbReference type="EMBL" id="AFK42074.1"/>
    </source>
</evidence>
<accession>I3SP82</accession>
<evidence type="ECO:0000259" key="1">
    <source>
        <dbReference type="SMART" id="SM00579"/>
    </source>
</evidence>
<reference evidence="2" key="1">
    <citation type="submission" date="2012-05" db="EMBL/GenBank/DDBJ databases">
        <authorList>
            <person name="Krishnakumar V."/>
            <person name="Cheung F."/>
            <person name="Xiao Y."/>
            <person name="Chan A."/>
            <person name="Moskal W.A."/>
            <person name="Town C.D."/>
        </authorList>
    </citation>
    <scope>NUCLEOTIDE SEQUENCE</scope>
</reference>
<dbReference type="SMART" id="SM00579">
    <property type="entry name" value="FBD"/>
    <property type="match status" value="1"/>
</dbReference>
<feature type="domain" description="FBD" evidence="1">
    <location>
        <begin position="48"/>
        <end position="119"/>
    </location>
</feature>
<dbReference type="AlphaFoldDB" id="I3SP82"/>
<protein>
    <recommendedName>
        <fullName evidence="1">FBD domain-containing protein</fullName>
    </recommendedName>
</protein>
<dbReference type="InterPro" id="IPR006566">
    <property type="entry name" value="FBD"/>
</dbReference>
<dbReference type="Pfam" id="PF08387">
    <property type="entry name" value="FBD"/>
    <property type="match status" value="1"/>
</dbReference>
<dbReference type="EMBL" id="BT142280">
    <property type="protein sequence ID" value="AFK42074.1"/>
    <property type="molecule type" value="mRNA"/>
</dbReference>
<name>I3SP82_LOTJA</name>
<sequence length="119" mass="13616">MELTLGGRIKMESLLYFLNHCPRLQNLVMENLFSIDSRNWPNTLVASECFSSQLRTCFLPCFTGTDSELRFSKFVMQNSTLLGSMKIIGHSLSHEKKAKMRIELDSCPRSSANCQLLFM</sequence>
<proteinExistence type="evidence at transcript level"/>